<protein>
    <submittedName>
        <fullName evidence="3">NAD dependent epimerase/dehydratase family protein</fullName>
    </submittedName>
</protein>
<proteinExistence type="predicted"/>
<sequence>MPRILILGGTGLLGTALAQSLLRAGNNTVFVQTRAASKRGAIVAAEMTPLVFPLEDKAALRSALDTYNIDTVVDVSQGYQQATSILETVASVAKDRHAAIAREGAIGPKLGFVYTSGIMVHGSPAERVSDLSPVGNKLASDKPATMVSWRPFHEQAVLACRDFLNTVILRPGMLYGRNAWNFGVWWGPVAALKAKGGEKLSISADKSTRICLVHVDDVASAFRAAIDRLDGRLGDWPVFDVVAETISLESIIEGTTEAVGLKTSVDFAGTGGDVFLEAMGLRANVDSSRARTVLGWEPRRRDFLLNVGTYYAAWEVAQ</sequence>
<evidence type="ECO:0000259" key="2">
    <source>
        <dbReference type="Pfam" id="PF01370"/>
    </source>
</evidence>
<organism evidence="3 4">
    <name type="scientific">Aureobasidium pullulans EXF-150</name>
    <dbReference type="NCBI Taxonomy" id="1043002"/>
    <lineage>
        <taxon>Eukaryota</taxon>
        <taxon>Fungi</taxon>
        <taxon>Dikarya</taxon>
        <taxon>Ascomycota</taxon>
        <taxon>Pezizomycotina</taxon>
        <taxon>Dothideomycetes</taxon>
        <taxon>Dothideomycetidae</taxon>
        <taxon>Dothideales</taxon>
        <taxon>Saccotheciaceae</taxon>
        <taxon>Aureobasidium</taxon>
    </lineage>
</organism>
<dbReference type="Gene3D" id="3.40.50.720">
    <property type="entry name" value="NAD(P)-binding Rossmann-like Domain"/>
    <property type="match status" value="1"/>
</dbReference>
<feature type="chain" id="PRO_5001702467" evidence="1">
    <location>
        <begin position="19"/>
        <end position="318"/>
    </location>
</feature>
<feature type="domain" description="NAD-dependent epimerase/dehydratase" evidence="2">
    <location>
        <begin position="4"/>
        <end position="230"/>
    </location>
</feature>
<evidence type="ECO:0000256" key="1">
    <source>
        <dbReference type="SAM" id="SignalP"/>
    </source>
</evidence>
<dbReference type="OrthoDB" id="10000533at2759"/>
<feature type="signal peptide" evidence="1">
    <location>
        <begin position="1"/>
        <end position="18"/>
    </location>
</feature>
<dbReference type="HOGENOM" id="CLU_007383_12_3_1"/>
<dbReference type="Proteomes" id="UP000030706">
    <property type="component" value="Unassembled WGS sequence"/>
</dbReference>
<dbReference type="PANTHER" id="PTHR48079:SF6">
    <property type="entry name" value="NAD(P)-BINDING DOMAIN-CONTAINING PROTEIN-RELATED"/>
    <property type="match status" value="1"/>
</dbReference>
<dbReference type="SUPFAM" id="SSF51735">
    <property type="entry name" value="NAD(P)-binding Rossmann-fold domains"/>
    <property type="match status" value="1"/>
</dbReference>
<reference evidence="3 4" key="1">
    <citation type="journal article" date="2014" name="BMC Genomics">
        <title>Genome sequencing of four Aureobasidium pullulans varieties: biotechnological potential, stress tolerance, and description of new species.</title>
        <authorList>
            <person name="Gostin Ar C."/>
            <person name="Ohm R.A."/>
            <person name="Kogej T."/>
            <person name="Sonjak S."/>
            <person name="Turk M."/>
            <person name="Zajc J."/>
            <person name="Zalar P."/>
            <person name="Grube M."/>
            <person name="Sun H."/>
            <person name="Han J."/>
            <person name="Sharma A."/>
            <person name="Chiniquy J."/>
            <person name="Ngan C.Y."/>
            <person name="Lipzen A."/>
            <person name="Barry K."/>
            <person name="Grigoriev I.V."/>
            <person name="Gunde-Cimerman N."/>
        </authorList>
    </citation>
    <scope>NUCLEOTIDE SEQUENCE [LARGE SCALE GENOMIC DNA]</scope>
    <source>
        <strain evidence="3 4">EXF-150</strain>
    </source>
</reference>
<dbReference type="Pfam" id="PF01370">
    <property type="entry name" value="Epimerase"/>
    <property type="match status" value="1"/>
</dbReference>
<keyword evidence="4" id="KW-1185">Reference proteome</keyword>
<dbReference type="RefSeq" id="XP_029762567.1">
    <property type="nucleotide sequence ID" value="XM_029901794.1"/>
</dbReference>
<dbReference type="GO" id="GO:0005737">
    <property type="term" value="C:cytoplasm"/>
    <property type="evidence" value="ECO:0007669"/>
    <property type="project" value="TreeGrafter"/>
</dbReference>
<dbReference type="InterPro" id="IPR036291">
    <property type="entry name" value="NAD(P)-bd_dom_sf"/>
</dbReference>
<keyword evidence="1" id="KW-0732">Signal</keyword>
<accession>A0A074XLH9</accession>
<dbReference type="PANTHER" id="PTHR48079">
    <property type="entry name" value="PROTEIN YEEZ"/>
    <property type="match status" value="1"/>
</dbReference>
<name>A0A074XLH9_AURPU</name>
<dbReference type="GeneID" id="40744100"/>
<dbReference type="AlphaFoldDB" id="A0A074XLH9"/>
<dbReference type="GO" id="GO:0004029">
    <property type="term" value="F:aldehyde dehydrogenase (NAD+) activity"/>
    <property type="evidence" value="ECO:0007669"/>
    <property type="project" value="TreeGrafter"/>
</dbReference>
<evidence type="ECO:0000313" key="4">
    <source>
        <dbReference type="Proteomes" id="UP000030706"/>
    </source>
</evidence>
<dbReference type="EMBL" id="KL584978">
    <property type="protein sequence ID" value="KEQ86380.1"/>
    <property type="molecule type" value="Genomic_DNA"/>
</dbReference>
<dbReference type="STRING" id="1043002.A0A074XLH9"/>
<dbReference type="InterPro" id="IPR001509">
    <property type="entry name" value="Epimerase_deHydtase"/>
</dbReference>
<evidence type="ECO:0000313" key="3">
    <source>
        <dbReference type="EMBL" id="KEQ86380.1"/>
    </source>
</evidence>
<gene>
    <name evidence="3" type="ORF">M438DRAFT_292828</name>
</gene>
<dbReference type="InterPro" id="IPR051783">
    <property type="entry name" value="NAD(P)-dependent_oxidoreduct"/>
</dbReference>